<protein>
    <submittedName>
        <fullName evidence="4">Uncharacterized protein</fullName>
    </submittedName>
</protein>
<dbReference type="RefSeq" id="WP_027844189.1">
    <property type="nucleotide sequence ID" value="NZ_LMTZ01000100.1"/>
</dbReference>
<dbReference type="Pfam" id="PF13414">
    <property type="entry name" value="TPR_11"/>
    <property type="match status" value="1"/>
</dbReference>
<dbReference type="InterPro" id="IPR011990">
    <property type="entry name" value="TPR-like_helical_dom_sf"/>
</dbReference>
<dbReference type="PROSITE" id="PS50005">
    <property type="entry name" value="TPR"/>
    <property type="match status" value="5"/>
</dbReference>
<evidence type="ECO:0000313" key="6">
    <source>
        <dbReference type="Proteomes" id="UP000053372"/>
    </source>
</evidence>
<dbReference type="GO" id="GO:0009279">
    <property type="term" value="C:cell outer membrane"/>
    <property type="evidence" value="ECO:0007669"/>
    <property type="project" value="TreeGrafter"/>
</dbReference>
<comment type="caution">
    <text evidence="4">The sequence shown here is derived from an EMBL/GenBank/DDBJ whole genome shotgun (WGS) entry which is preliminary data.</text>
</comment>
<dbReference type="PANTHER" id="PTHR44858:SF1">
    <property type="entry name" value="UDP-N-ACETYLGLUCOSAMINE--PEPTIDE N-ACETYLGLUCOSAMINYLTRANSFERASE SPINDLY-RELATED"/>
    <property type="match status" value="1"/>
</dbReference>
<dbReference type="PROSITE" id="PS50293">
    <property type="entry name" value="TPR_REGION"/>
    <property type="match status" value="1"/>
</dbReference>
<dbReference type="SMART" id="SM00028">
    <property type="entry name" value="TPR"/>
    <property type="match status" value="8"/>
</dbReference>
<feature type="repeat" description="TPR" evidence="3">
    <location>
        <begin position="286"/>
        <end position="319"/>
    </location>
</feature>
<dbReference type="GO" id="GO:0046813">
    <property type="term" value="P:receptor-mediated virion attachment to host cell"/>
    <property type="evidence" value="ECO:0007669"/>
    <property type="project" value="TreeGrafter"/>
</dbReference>
<evidence type="ECO:0000313" key="4">
    <source>
        <dbReference type="EMBL" id="KST65578.1"/>
    </source>
</evidence>
<dbReference type="OrthoDB" id="9815040at2"/>
<reference evidence="4 6" key="1">
    <citation type="journal article" date="2015" name="Genome Announc.">
        <title>Draft Genome of the Euendolithic (true boring) Cyanobacterium Mastigocoleus testarum strain BC008.</title>
        <authorList>
            <person name="Guida B.S."/>
            <person name="Garcia-Pichel F."/>
        </authorList>
    </citation>
    <scope>NUCLEOTIDE SEQUENCE [LARGE SCALE GENOMIC DNA]</scope>
    <source>
        <strain evidence="4 6">BC008</strain>
    </source>
</reference>
<dbReference type="AlphaFoldDB" id="A0A0V7ZLW6"/>
<evidence type="ECO:0000256" key="1">
    <source>
        <dbReference type="ARBA" id="ARBA00022737"/>
    </source>
</evidence>
<dbReference type="PANTHER" id="PTHR44858">
    <property type="entry name" value="TETRATRICOPEPTIDE REPEAT PROTEIN 6"/>
    <property type="match status" value="1"/>
</dbReference>
<proteinExistence type="predicted"/>
<keyword evidence="1" id="KW-0677">Repeat</keyword>
<name>A0A0V7ZLW6_9CYAN</name>
<dbReference type="Pfam" id="PF00515">
    <property type="entry name" value="TPR_1"/>
    <property type="match status" value="2"/>
</dbReference>
<dbReference type="Proteomes" id="UP000053372">
    <property type="component" value="Unassembled WGS sequence"/>
</dbReference>
<dbReference type="Pfam" id="PF13181">
    <property type="entry name" value="TPR_8"/>
    <property type="match status" value="2"/>
</dbReference>
<gene>
    <name evidence="5" type="ORF">BC008_23935</name>
    <name evidence="4" type="ORF">BC008_42420</name>
</gene>
<evidence type="ECO:0000256" key="2">
    <source>
        <dbReference type="ARBA" id="ARBA00022803"/>
    </source>
</evidence>
<dbReference type="EMBL" id="LMTZ01000100">
    <property type="protein sequence ID" value="KST66033.1"/>
    <property type="molecule type" value="Genomic_DNA"/>
</dbReference>
<sequence>MSQEYYNQGLEKLKQKNYKAAIEQFTHALQENPYFADAYRYRGLAYYESGDIYQAISDYSECLKLNPRNGEAYYCRALTRLELKNLPGSLDDIEKAINININYAAAYDLRGIVRRKQGYTTDAIANFKKAADLYLRQKDKENCRLCLEKIKQLQPKEYQTAIGQVTQESRHQQSKNQNLPIVSEDDYFTELLDKAERGDTPEALEDLNWLLLTDPQDGKAYCCRGIVRFKQGKYQEAISDFNQALGLDFRDAIVYRSRGKVRSHLGDFQGAIKDFNSAISMDPENTSVYVGRGNTYREMGNYIGAIEDYTKAIEYDSKNAHAYYNRGIAYTYIEEVQRAVDDCQRAISIFCEKEDWENYQTVLNHMKKFKSPSPEIQKTNDEVLRQRLLRLVGGHWAIAERLIEQAKHYYPGMSEEWYLETVIYDLERDKDDSN</sequence>
<feature type="repeat" description="TPR" evidence="3">
    <location>
        <begin position="252"/>
        <end position="285"/>
    </location>
</feature>
<dbReference type="EMBL" id="LMTZ01000107">
    <property type="protein sequence ID" value="KST65578.1"/>
    <property type="molecule type" value="Genomic_DNA"/>
</dbReference>
<evidence type="ECO:0000256" key="3">
    <source>
        <dbReference type="PROSITE-ProRule" id="PRU00339"/>
    </source>
</evidence>
<dbReference type="SUPFAM" id="SSF48452">
    <property type="entry name" value="TPR-like"/>
    <property type="match status" value="1"/>
</dbReference>
<feature type="repeat" description="TPR" evidence="3">
    <location>
        <begin position="218"/>
        <end position="251"/>
    </location>
</feature>
<dbReference type="InterPro" id="IPR019734">
    <property type="entry name" value="TPR_rpt"/>
</dbReference>
<feature type="repeat" description="TPR" evidence="3">
    <location>
        <begin position="36"/>
        <end position="69"/>
    </location>
</feature>
<feature type="repeat" description="TPR" evidence="3">
    <location>
        <begin position="2"/>
        <end position="35"/>
    </location>
</feature>
<evidence type="ECO:0000313" key="5">
    <source>
        <dbReference type="EMBL" id="KST66033.1"/>
    </source>
</evidence>
<dbReference type="InterPro" id="IPR050498">
    <property type="entry name" value="Ycf3"/>
</dbReference>
<dbReference type="Gene3D" id="1.25.40.10">
    <property type="entry name" value="Tetratricopeptide repeat domain"/>
    <property type="match status" value="4"/>
</dbReference>
<keyword evidence="6" id="KW-1185">Reference proteome</keyword>
<keyword evidence="2 3" id="KW-0802">TPR repeat</keyword>
<organism evidence="4 6">
    <name type="scientific">Mastigocoleus testarum BC008</name>
    <dbReference type="NCBI Taxonomy" id="371196"/>
    <lineage>
        <taxon>Bacteria</taxon>
        <taxon>Bacillati</taxon>
        <taxon>Cyanobacteriota</taxon>
        <taxon>Cyanophyceae</taxon>
        <taxon>Nostocales</taxon>
        <taxon>Hapalosiphonaceae</taxon>
        <taxon>Mastigocoleus</taxon>
    </lineage>
</organism>
<accession>A0A0V7ZLW6</accession>